<organism evidence="2 3">
    <name type="scientific">Elysia marginata</name>
    <dbReference type="NCBI Taxonomy" id="1093978"/>
    <lineage>
        <taxon>Eukaryota</taxon>
        <taxon>Metazoa</taxon>
        <taxon>Spiralia</taxon>
        <taxon>Lophotrochozoa</taxon>
        <taxon>Mollusca</taxon>
        <taxon>Gastropoda</taxon>
        <taxon>Heterobranchia</taxon>
        <taxon>Euthyneura</taxon>
        <taxon>Panpulmonata</taxon>
        <taxon>Sacoglossa</taxon>
        <taxon>Placobranchoidea</taxon>
        <taxon>Plakobranchidae</taxon>
        <taxon>Elysia</taxon>
    </lineage>
</organism>
<dbReference type="InterPro" id="IPR013783">
    <property type="entry name" value="Ig-like_fold"/>
</dbReference>
<feature type="non-terminal residue" evidence="2">
    <location>
        <position position="1"/>
    </location>
</feature>
<gene>
    <name evidence="2" type="ORF">ElyMa_005925800</name>
</gene>
<dbReference type="EMBL" id="BMAT01011883">
    <property type="protein sequence ID" value="GFR81443.1"/>
    <property type="molecule type" value="Genomic_DNA"/>
</dbReference>
<reference evidence="2 3" key="1">
    <citation type="journal article" date="2021" name="Elife">
        <title>Chloroplast acquisition without the gene transfer in kleptoplastic sea slugs, Plakobranchus ocellatus.</title>
        <authorList>
            <person name="Maeda T."/>
            <person name="Takahashi S."/>
            <person name="Yoshida T."/>
            <person name="Shimamura S."/>
            <person name="Takaki Y."/>
            <person name="Nagai Y."/>
            <person name="Toyoda A."/>
            <person name="Suzuki Y."/>
            <person name="Arimoto A."/>
            <person name="Ishii H."/>
            <person name="Satoh N."/>
            <person name="Nishiyama T."/>
            <person name="Hasebe M."/>
            <person name="Maruyama T."/>
            <person name="Minagawa J."/>
            <person name="Obokata J."/>
            <person name="Shigenobu S."/>
        </authorList>
    </citation>
    <scope>NUCLEOTIDE SEQUENCE [LARGE SCALE GENOMIC DNA]</scope>
</reference>
<evidence type="ECO:0000313" key="2">
    <source>
        <dbReference type="EMBL" id="GFR81443.1"/>
    </source>
</evidence>
<keyword evidence="1" id="KW-0812">Transmembrane</keyword>
<keyword evidence="3" id="KW-1185">Reference proteome</keyword>
<keyword evidence="1" id="KW-0472">Membrane</keyword>
<evidence type="ECO:0000256" key="1">
    <source>
        <dbReference type="SAM" id="Phobius"/>
    </source>
</evidence>
<accession>A0AAV4G6Q2</accession>
<evidence type="ECO:0000313" key="3">
    <source>
        <dbReference type="Proteomes" id="UP000762676"/>
    </source>
</evidence>
<name>A0AAV4G6Q2_9GAST</name>
<comment type="caution">
    <text evidence="2">The sequence shown here is derived from an EMBL/GenBank/DDBJ whole genome shotgun (WGS) entry which is preliminary data.</text>
</comment>
<dbReference type="Proteomes" id="UP000762676">
    <property type="component" value="Unassembled WGS sequence"/>
</dbReference>
<dbReference type="Gene3D" id="2.60.40.10">
    <property type="entry name" value="Immunoglobulins"/>
    <property type="match status" value="1"/>
</dbReference>
<keyword evidence="1" id="KW-1133">Transmembrane helix</keyword>
<sequence length="193" mass="22302">LVWFTSGYRAANGKLMWDADNTEIKTNYFPSQAIRDQREEIPGLNIVKNRIVYVYDSKDTNRTFAWGWSRIMSLGAYICQIDKSDTWKIYQQRRDFSYGTNKDSSQWKMGPNITYHSPTTLFFEIERDVVTPVVLDCQAATENRDAGLYTCEATNEIGSVESNPIELAYRCIIIIVVIVIIFITIIFVIVRIE</sequence>
<proteinExistence type="predicted"/>
<protein>
    <submittedName>
        <fullName evidence="2">Contactin</fullName>
    </submittedName>
</protein>
<feature type="transmembrane region" description="Helical" evidence="1">
    <location>
        <begin position="167"/>
        <end position="190"/>
    </location>
</feature>
<dbReference type="AlphaFoldDB" id="A0AAV4G6Q2"/>